<name>A0A6C0JQV3_9ZZZZ</name>
<organism evidence="2">
    <name type="scientific">viral metagenome</name>
    <dbReference type="NCBI Taxonomy" id="1070528"/>
    <lineage>
        <taxon>unclassified sequences</taxon>
        <taxon>metagenomes</taxon>
        <taxon>organismal metagenomes</taxon>
    </lineage>
</organism>
<dbReference type="EMBL" id="MN740686">
    <property type="protein sequence ID" value="QHU07773.1"/>
    <property type="molecule type" value="Genomic_DNA"/>
</dbReference>
<dbReference type="AlphaFoldDB" id="A0A6C0JQV3"/>
<sequence length="273" mass="32694">MIEEVDSDEVLDNNDRKYQCIYEDTNLENGDYCFVAFEVFEEVKNNEGIIVSEGETKHLYEKKIFLYREKEEVKFLRCKEVVLEWIKRKEIFNVNRYPKPSKIVAEIILIDANGSFNLKHKITYTLELKNGFIYIFYYGYINEDSNFEHNMTNDSYKVKNNYTIKVCETQTECLNEMVKEIEKVRLDECFPRDFYGVVFQLINGFNIPIRGTMIRVQDGHKRNFNEYKKKPGNIEDEVVRITNLLRDALIRETESKNELERIQNEMRKMIKKN</sequence>
<evidence type="ECO:0000313" key="2">
    <source>
        <dbReference type="EMBL" id="QHU07773.1"/>
    </source>
</evidence>
<feature type="coiled-coil region" evidence="1">
    <location>
        <begin position="245"/>
        <end position="272"/>
    </location>
</feature>
<evidence type="ECO:0000256" key="1">
    <source>
        <dbReference type="SAM" id="Coils"/>
    </source>
</evidence>
<keyword evidence="1" id="KW-0175">Coiled coil</keyword>
<reference evidence="2" key="1">
    <citation type="journal article" date="2020" name="Nature">
        <title>Giant virus diversity and host interactions through global metagenomics.</title>
        <authorList>
            <person name="Schulz F."/>
            <person name="Roux S."/>
            <person name="Paez-Espino D."/>
            <person name="Jungbluth S."/>
            <person name="Walsh D.A."/>
            <person name="Denef V.J."/>
            <person name="McMahon K.D."/>
            <person name="Konstantinidis K.T."/>
            <person name="Eloe-Fadrosh E.A."/>
            <person name="Kyrpides N.C."/>
            <person name="Woyke T."/>
        </authorList>
    </citation>
    <scope>NUCLEOTIDE SEQUENCE</scope>
    <source>
        <strain evidence="2">GVMAG-S-1041349-163</strain>
    </source>
</reference>
<protein>
    <submittedName>
        <fullName evidence="2">Uncharacterized protein</fullName>
    </submittedName>
</protein>
<proteinExistence type="predicted"/>
<accession>A0A6C0JQV3</accession>